<evidence type="ECO:0000256" key="1">
    <source>
        <dbReference type="ARBA" id="ARBA00004496"/>
    </source>
</evidence>
<dbReference type="AlphaFoldDB" id="A0A9D1MRM7"/>
<evidence type="ECO:0000256" key="15">
    <source>
        <dbReference type="PIRSR" id="PIRSR000350-4"/>
    </source>
</evidence>
<keyword evidence="10" id="KW-1015">Disulfide bond</keyword>
<evidence type="ECO:0000256" key="5">
    <source>
        <dbReference type="ARBA" id="ARBA00022490"/>
    </source>
</evidence>
<dbReference type="PANTHER" id="PTHR22912:SF217">
    <property type="entry name" value="DIHYDROLIPOYL DEHYDROGENASE"/>
    <property type="match status" value="1"/>
</dbReference>
<feature type="binding site" evidence="14">
    <location>
        <begin position="315"/>
        <end position="318"/>
    </location>
    <ligand>
        <name>FAD</name>
        <dbReference type="ChEBI" id="CHEBI:57692"/>
    </ligand>
</feature>
<evidence type="ECO:0000256" key="2">
    <source>
        <dbReference type="ARBA" id="ARBA00007532"/>
    </source>
</evidence>
<protein>
    <recommendedName>
        <fullName evidence="4 16">Dihydrolipoyl dehydrogenase</fullName>
        <ecNumber evidence="3 16">1.8.1.4</ecNumber>
    </recommendedName>
</protein>
<evidence type="ECO:0000259" key="18">
    <source>
        <dbReference type="Pfam" id="PF07992"/>
    </source>
</evidence>
<evidence type="ECO:0000313" key="20">
    <source>
        <dbReference type="Proteomes" id="UP000824099"/>
    </source>
</evidence>
<evidence type="ECO:0000256" key="3">
    <source>
        <dbReference type="ARBA" id="ARBA00012608"/>
    </source>
</evidence>
<evidence type="ECO:0000256" key="10">
    <source>
        <dbReference type="ARBA" id="ARBA00023157"/>
    </source>
</evidence>
<comment type="subcellular location">
    <subcellularLocation>
        <location evidence="1">Cytoplasm</location>
    </subcellularLocation>
</comment>
<dbReference type="Pfam" id="PF07992">
    <property type="entry name" value="Pyr_redox_2"/>
    <property type="match status" value="1"/>
</dbReference>
<dbReference type="GO" id="GO:0050660">
    <property type="term" value="F:flavin adenine dinucleotide binding"/>
    <property type="evidence" value="ECO:0007669"/>
    <property type="project" value="InterPro"/>
</dbReference>
<dbReference type="InterPro" id="IPR036188">
    <property type="entry name" value="FAD/NAD-bd_sf"/>
</dbReference>
<dbReference type="SUPFAM" id="SSF51905">
    <property type="entry name" value="FAD/NAD(P)-binding domain"/>
    <property type="match status" value="1"/>
</dbReference>
<dbReference type="EMBL" id="DVNI01000134">
    <property type="protein sequence ID" value="HIU64932.1"/>
    <property type="molecule type" value="Genomic_DNA"/>
</dbReference>
<feature type="binding site" evidence="14">
    <location>
        <position position="49"/>
    </location>
    <ligand>
        <name>FAD</name>
        <dbReference type="ChEBI" id="CHEBI:57692"/>
    </ligand>
</feature>
<dbReference type="GO" id="GO:0004148">
    <property type="term" value="F:dihydrolipoyl dehydrogenase (NADH) activity"/>
    <property type="evidence" value="ECO:0007669"/>
    <property type="project" value="UniProtKB-EC"/>
</dbReference>
<feature type="disulfide bond" description="Redox-active" evidence="15">
    <location>
        <begin position="40"/>
        <end position="45"/>
    </location>
</feature>
<dbReference type="InterPro" id="IPR050151">
    <property type="entry name" value="Class-I_Pyr_Nuc-Dis_Oxidored"/>
</dbReference>
<comment type="similarity">
    <text evidence="2 16">Belongs to the class-I pyridine nucleotide-disulfide oxidoreductase family.</text>
</comment>
<comment type="cofactor">
    <cofactor evidence="14 16">
        <name>FAD</name>
        <dbReference type="ChEBI" id="CHEBI:57692"/>
    </cofactor>
    <text evidence="14 16">Binds 1 FAD per subunit.</text>
</comment>
<dbReference type="NCBIfam" id="TIGR01350">
    <property type="entry name" value="lipoamide_DH"/>
    <property type="match status" value="1"/>
</dbReference>
<feature type="binding site" evidence="14">
    <location>
        <position position="309"/>
    </location>
    <ligand>
        <name>FAD</name>
        <dbReference type="ChEBI" id="CHEBI:57692"/>
    </ligand>
</feature>
<keyword evidence="8 16" id="KW-0560">Oxidoreductase</keyword>
<evidence type="ECO:0000256" key="12">
    <source>
        <dbReference type="ARBA" id="ARBA00049187"/>
    </source>
</evidence>
<feature type="binding site" evidence="14">
    <location>
        <position position="269"/>
    </location>
    <ligand>
        <name>NAD(+)</name>
        <dbReference type="ChEBI" id="CHEBI:57540"/>
    </ligand>
</feature>
<comment type="caution">
    <text evidence="19">The sequence shown here is derived from an EMBL/GenBank/DDBJ whole genome shotgun (WGS) entry which is preliminary data.</text>
</comment>
<evidence type="ECO:0000256" key="4">
    <source>
        <dbReference type="ARBA" id="ARBA00016961"/>
    </source>
</evidence>
<evidence type="ECO:0000256" key="7">
    <source>
        <dbReference type="ARBA" id="ARBA00022827"/>
    </source>
</evidence>
<feature type="domain" description="FAD/NAD(P)-binding" evidence="18">
    <location>
        <begin position="3"/>
        <end position="324"/>
    </location>
</feature>
<feature type="domain" description="Pyridine nucleotide-disulphide oxidoreductase dimerisation" evidence="17">
    <location>
        <begin position="343"/>
        <end position="452"/>
    </location>
</feature>
<keyword evidence="6 16" id="KW-0285">Flavoprotein</keyword>
<dbReference type="InterPro" id="IPR001100">
    <property type="entry name" value="Pyr_nuc-diS_OxRdtase"/>
</dbReference>
<evidence type="ECO:0000256" key="13">
    <source>
        <dbReference type="PIRSR" id="PIRSR000350-2"/>
    </source>
</evidence>
<name>A0A9D1MRM7_9FIRM</name>
<dbReference type="GO" id="GO:0005737">
    <property type="term" value="C:cytoplasm"/>
    <property type="evidence" value="ECO:0007669"/>
    <property type="project" value="UniProtKB-SubCell"/>
</dbReference>
<dbReference type="Gene3D" id="3.50.50.60">
    <property type="entry name" value="FAD/NAD(P)-binding domain"/>
    <property type="match status" value="2"/>
</dbReference>
<keyword evidence="14" id="KW-0547">Nucleotide-binding</keyword>
<evidence type="ECO:0000256" key="8">
    <source>
        <dbReference type="ARBA" id="ARBA00023002"/>
    </source>
</evidence>
<dbReference type="PROSITE" id="PS00076">
    <property type="entry name" value="PYRIDINE_REDOX_1"/>
    <property type="match status" value="1"/>
</dbReference>
<keyword evidence="9 14" id="KW-0520">NAD</keyword>
<dbReference type="InterPro" id="IPR016156">
    <property type="entry name" value="FAD/NAD-linked_Rdtase_dimer_sf"/>
</dbReference>
<feature type="binding site" evidence="14">
    <location>
        <position position="202"/>
    </location>
    <ligand>
        <name>NAD(+)</name>
        <dbReference type="ChEBI" id="CHEBI:57540"/>
    </ligand>
</feature>
<evidence type="ECO:0000256" key="16">
    <source>
        <dbReference type="RuleBase" id="RU003692"/>
    </source>
</evidence>
<proteinExistence type="inferred from homology"/>
<dbReference type="EC" id="1.8.1.4" evidence="3 16"/>
<feature type="active site" description="Proton acceptor" evidence="13">
    <location>
        <position position="441"/>
    </location>
</feature>
<reference evidence="19" key="1">
    <citation type="submission" date="2020-10" db="EMBL/GenBank/DDBJ databases">
        <authorList>
            <person name="Gilroy R."/>
        </authorList>
    </citation>
    <scope>NUCLEOTIDE SEQUENCE</scope>
    <source>
        <strain evidence="19">CHK160-1198</strain>
    </source>
</reference>
<feature type="binding site" evidence="14">
    <location>
        <begin position="179"/>
        <end position="186"/>
    </location>
    <ligand>
        <name>NAD(+)</name>
        <dbReference type="ChEBI" id="CHEBI:57540"/>
    </ligand>
</feature>
<dbReference type="PRINTS" id="PR00368">
    <property type="entry name" value="FADPNR"/>
</dbReference>
<accession>A0A9D1MRM7</accession>
<dbReference type="FunFam" id="3.30.390.30:FF:000001">
    <property type="entry name" value="Dihydrolipoyl dehydrogenase"/>
    <property type="match status" value="1"/>
</dbReference>
<comment type="miscellaneous">
    <text evidence="16">The active site is a redox-active disulfide bond.</text>
</comment>
<comment type="catalytic activity">
    <reaction evidence="12 16">
        <text>N(6)-[(R)-dihydrolipoyl]-L-lysyl-[protein] + NAD(+) = N(6)-[(R)-lipoyl]-L-lysyl-[protein] + NADH + H(+)</text>
        <dbReference type="Rhea" id="RHEA:15045"/>
        <dbReference type="Rhea" id="RHEA-COMP:10474"/>
        <dbReference type="Rhea" id="RHEA-COMP:10475"/>
        <dbReference type="ChEBI" id="CHEBI:15378"/>
        <dbReference type="ChEBI" id="CHEBI:57540"/>
        <dbReference type="ChEBI" id="CHEBI:57945"/>
        <dbReference type="ChEBI" id="CHEBI:83099"/>
        <dbReference type="ChEBI" id="CHEBI:83100"/>
        <dbReference type="EC" id="1.8.1.4"/>
    </reaction>
</comment>
<keyword evidence="5" id="KW-0963">Cytoplasm</keyword>
<dbReference type="Proteomes" id="UP000824099">
    <property type="component" value="Unassembled WGS sequence"/>
</dbReference>
<dbReference type="InterPro" id="IPR004099">
    <property type="entry name" value="Pyr_nucl-diS_OxRdtase_dimer"/>
</dbReference>
<gene>
    <name evidence="19" type="primary">lpdA</name>
    <name evidence="19" type="ORF">IAB06_07870</name>
</gene>
<dbReference type="SUPFAM" id="SSF55424">
    <property type="entry name" value="FAD/NAD-linked reductases, dimerisation (C-terminal) domain"/>
    <property type="match status" value="1"/>
</dbReference>
<dbReference type="PIRSF" id="PIRSF000350">
    <property type="entry name" value="Mercury_reductase_MerA"/>
    <property type="match status" value="1"/>
</dbReference>
<dbReference type="Pfam" id="PF02852">
    <property type="entry name" value="Pyr_redox_dim"/>
    <property type="match status" value="1"/>
</dbReference>
<evidence type="ECO:0000256" key="11">
    <source>
        <dbReference type="ARBA" id="ARBA00023284"/>
    </source>
</evidence>
<dbReference type="PRINTS" id="PR00411">
    <property type="entry name" value="PNDRDTASEI"/>
</dbReference>
<dbReference type="InterPro" id="IPR012999">
    <property type="entry name" value="Pyr_OxRdtase_I_AS"/>
</dbReference>
<dbReference type="PANTHER" id="PTHR22912">
    <property type="entry name" value="DISULFIDE OXIDOREDUCTASE"/>
    <property type="match status" value="1"/>
</dbReference>
<reference evidence="19" key="2">
    <citation type="journal article" date="2021" name="PeerJ">
        <title>Extensive microbial diversity within the chicken gut microbiome revealed by metagenomics and culture.</title>
        <authorList>
            <person name="Gilroy R."/>
            <person name="Ravi A."/>
            <person name="Getino M."/>
            <person name="Pursley I."/>
            <person name="Horton D.L."/>
            <person name="Alikhan N.F."/>
            <person name="Baker D."/>
            <person name="Gharbi K."/>
            <person name="Hall N."/>
            <person name="Watson M."/>
            <person name="Adriaenssens E.M."/>
            <person name="Foster-Nyarko E."/>
            <person name="Jarju S."/>
            <person name="Secka A."/>
            <person name="Antonio M."/>
            <person name="Oren A."/>
            <person name="Chaudhuri R.R."/>
            <person name="La Ragione R."/>
            <person name="Hildebrand F."/>
            <person name="Pallen M.J."/>
        </authorList>
    </citation>
    <scope>NUCLEOTIDE SEQUENCE</scope>
    <source>
        <strain evidence="19">CHK160-1198</strain>
    </source>
</reference>
<organism evidence="19 20">
    <name type="scientific">Candidatus Avacidaminococcus intestinavium</name>
    <dbReference type="NCBI Taxonomy" id="2840684"/>
    <lineage>
        <taxon>Bacteria</taxon>
        <taxon>Bacillati</taxon>
        <taxon>Bacillota</taxon>
        <taxon>Negativicutes</taxon>
        <taxon>Acidaminococcales</taxon>
        <taxon>Acidaminococcaceae</taxon>
        <taxon>Acidaminococcaceae incertae sedis</taxon>
        <taxon>Candidatus Avacidaminococcus</taxon>
    </lineage>
</organism>
<evidence type="ECO:0000256" key="14">
    <source>
        <dbReference type="PIRSR" id="PIRSR000350-3"/>
    </source>
</evidence>
<keyword evidence="7 14" id="KW-0274">FAD</keyword>
<feature type="binding site" evidence="14">
    <location>
        <begin position="142"/>
        <end position="144"/>
    </location>
    <ligand>
        <name>FAD</name>
        <dbReference type="ChEBI" id="CHEBI:57692"/>
    </ligand>
</feature>
<dbReference type="InterPro" id="IPR006258">
    <property type="entry name" value="Lipoamide_DH"/>
</dbReference>
<sequence length="467" mass="49765">MEYDIAIIGAGTGGYVAAIRAAQLGAKVLLIEKKDLGGVCLNQGCIPTKTLLKSAEKWTDLKKIEEFGLVVSESAYDWQKIMERKNKVIHTLRSGIEKLIKAHKIDLVFGKATLKDQHTLHVVTDQAEQECDYTARKIILATGSVPAKPPLVGSDLAGVLTSDDILRINEVPASLLIIGAGAVGVEFAGIYAAFGCAVTLVEMAPTILPLCDGDLQKRMALALRKQGIKQFSKALVQEIIQNGDSLDVVIEVKGQRQVITVEKVLVATGRRPVVAVDELAAIGVEYTKCGITVNEKMETSVQGIYAIGDVTGINMLAHTASHQGLVAAANACGVEERMDYSAIAGCIFTTPEIAWVGLTEEECQASGRSIQIGKFNFAANGKALSMGETEGLAKIIADSVTHKVLGCHIMGPHASDLIMEGVLAVRLGLTAEDLAATIHPHPTLTETMGEAAQGVFCEMIHQVTFKK</sequence>
<dbReference type="GO" id="GO:0006103">
    <property type="term" value="P:2-oxoglutarate metabolic process"/>
    <property type="evidence" value="ECO:0007669"/>
    <property type="project" value="TreeGrafter"/>
</dbReference>
<dbReference type="Gene3D" id="3.30.390.30">
    <property type="match status" value="1"/>
</dbReference>
<evidence type="ECO:0000259" key="17">
    <source>
        <dbReference type="Pfam" id="PF02852"/>
    </source>
</evidence>
<evidence type="ECO:0000256" key="6">
    <source>
        <dbReference type="ARBA" id="ARBA00022630"/>
    </source>
</evidence>
<evidence type="ECO:0000313" key="19">
    <source>
        <dbReference type="EMBL" id="HIU64932.1"/>
    </source>
</evidence>
<dbReference type="InterPro" id="IPR023753">
    <property type="entry name" value="FAD/NAD-binding_dom"/>
</dbReference>
<keyword evidence="11 16" id="KW-0676">Redox-active center</keyword>
<evidence type="ECO:0000256" key="9">
    <source>
        <dbReference type="ARBA" id="ARBA00023027"/>
    </source>
</evidence>